<protein>
    <recommendedName>
        <fullName evidence="2">Glycosyltransferase</fullName>
    </recommendedName>
</protein>
<reference evidence="1" key="1">
    <citation type="journal article" date="2020" name="Nature">
        <title>Giant virus diversity and host interactions through global metagenomics.</title>
        <authorList>
            <person name="Schulz F."/>
            <person name="Roux S."/>
            <person name="Paez-Espino D."/>
            <person name="Jungbluth S."/>
            <person name="Walsh D.A."/>
            <person name="Denef V.J."/>
            <person name="McMahon K.D."/>
            <person name="Konstantinidis K.T."/>
            <person name="Eloe-Fadrosh E.A."/>
            <person name="Kyrpides N.C."/>
            <person name="Woyke T."/>
        </authorList>
    </citation>
    <scope>NUCLEOTIDE SEQUENCE</scope>
    <source>
        <strain evidence="1">GVMAG-M-3300021962-46</strain>
    </source>
</reference>
<name>A0A6C0CSK7_9ZZZZ</name>
<proteinExistence type="predicted"/>
<evidence type="ECO:0008006" key="2">
    <source>
        <dbReference type="Google" id="ProtNLM"/>
    </source>
</evidence>
<organism evidence="1">
    <name type="scientific">viral metagenome</name>
    <dbReference type="NCBI Taxonomy" id="1070528"/>
    <lineage>
        <taxon>unclassified sequences</taxon>
        <taxon>metagenomes</taxon>
        <taxon>organismal metagenomes</taxon>
    </lineage>
</organism>
<dbReference type="EMBL" id="MN739480">
    <property type="protein sequence ID" value="QHT07197.1"/>
    <property type="molecule type" value="Genomic_DNA"/>
</dbReference>
<accession>A0A6C0CSK7</accession>
<sequence>MSSLYVLISGFGTPHWDHKIEILKNNLEKIHDKTVWKKVKICICQYSDPLLYQLPKEWIHLYDIEMIYEKGIVGEFIHRYASFSHINGYDYILCLLDDIELQKIQWGPMIRYVKDLDIDLLSPSLSLDSKHQYKYMLNEPYNLYTIKVTSCCEYFCIFANTRNFKKYYDHVDPNYPWMWGLDLILKKHLGLKVGIMNTMVMKHWYKNESYEDCPNVQPMIGYDAIVAKYGDTKEELAEQTAVLYYIVDPINIAIPP</sequence>
<dbReference type="AlphaFoldDB" id="A0A6C0CSK7"/>
<evidence type="ECO:0000313" key="1">
    <source>
        <dbReference type="EMBL" id="QHT07197.1"/>
    </source>
</evidence>